<gene>
    <name evidence="3" type="ORF">MMINT_03120</name>
</gene>
<dbReference type="STRING" id="1295009.MMINT_03120"/>
<feature type="transmembrane region" description="Helical" evidence="1">
    <location>
        <begin position="34"/>
        <end position="57"/>
    </location>
</feature>
<accession>R9T490</accession>
<dbReference type="HOGENOM" id="CLU_1801600_0_0_2"/>
<feature type="transmembrane region" description="Helical" evidence="1">
    <location>
        <begin position="115"/>
        <end position="136"/>
    </location>
</feature>
<keyword evidence="1" id="KW-1133">Transmembrane helix</keyword>
<keyword evidence="1" id="KW-0472">Membrane</keyword>
<evidence type="ECO:0000259" key="2">
    <source>
        <dbReference type="Pfam" id="PF07853"/>
    </source>
</evidence>
<dbReference type="Pfam" id="PF07853">
    <property type="entry name" value="DUF1648"/>
    <property type="match status" value="1"/>
</dbReference>
<name>R9T490_METII</name>
<dbReference type="InterPro" id="IPR012867">
    <property type="entry name" value="DUF1648"/>
</dbReference>
<feature type="transmembrane region" description="Helical" evidence="1">
    <location>
        <begin position="77"/>
        <end position="103"/>
    </location>
</feature>
<reference evidence="3 4" key="1">
    <citation type="journal article" date="2013" name="Genome Announc.">
        <title>Genome sequence of 'Candidatus Methanomassiliicoccus intestinalis' Issoire-Mx1, a third thermoplasmatales-related methanogenic archaeon from human feces.</title>
        <authorList>
            <person name="Borrel G."/>
            <person name="Harris H.M."/>
            <person name="Parisot N."/>
            <person name="Gaci N."/>
            <person name="Tottey W."/>
            <person name="Mihajlovski A."/>
            <person name="Deane J."/>
            <person name="Gribaldo S."/>
            <person name="Bardot O."/>
            <person name="Peyretaillade E."/>
            <person name="Peyret P."/>
            <person name="O'Toole P.W."/>
            <person name="Brugere J.F."/>
        </authorList>
    </citation>
    <scope>NUCLEOTIDE SEQUENCE [LARGE SCALE GENOMIC DNA]</scope>
    <source>
        <strain evidence="3 4">Issoire-Mx1</strain>
    </source>
</reference>
<keyword evidence="1" id="KW-0812">Transmembrane</keyword>
<evidence type="ECO:0000313" key="4">
    <source>
        <dbReference type="Proteomes" id="UP000014070"/>
    </source>
</evidence>
<sequence length="143" mass="16345">MTNWYPEAIHPSDWKYGMSIQMTQNKKNGMYRGYYVLMGIIVILPWIVAIPSIPFLPDHVPIHTDFNGNITDYAGKYSILTISAIGLVLWLFLFGICRLVRLLEEDEKVKTGEKATLICSIIGLTVLSAVDIWYVYLGFKYGY</sequence>
<proteinExistence type="predicted"/>
<dbReference type="Proteomes" id="UP000014070">
    <property type="component" value="Chromosome"/>
</dbReference>
<feature type="domain" description="DUF1648" evidence="2">
    <location>
        <begin position="40"/>
        <end position="86"/>
    </location>
</feature>
<evidence type="ECO:0000313" key="3">
    <source>
        <dbReference type="EMBL" id="AGN25707.1"/>
    </source>
</evidence>
<dbReference type="AlphaFoldDB" id="R9T490"/>
<protein>
    <recommendedName>
        <fullName evidence="2">DUF1648 domain-containing protein</fullName>
    </recommendedName>
</protein>
<keyword evidence="4" id="KW-1185">Reference proteome</keyword>
<dbReference type="InParanoid" id="R9T490"/>
<dbReference type="KEGG" id="mer:MMINT_03120"/>
<evidence type="ECO:0000256" key="1">
    <source>
        <dbReference type="SAM" id="Phobius"/>
    </source>
</evidence>
<organism evidence="3 4">
    <name type="scientific">Methanomassiliicoccus intestinalis (strain Issoire-Mx1)</name>
    <dbReference type="NCBI Taxonomy" id="1295009"/>
    <lineage>
        <taxon>Archaea</taxon>
        <taxon>Methanobacteriati</taxon>
        <taxon>Thermoplasmatota</taxon>
        <taxon>Thermoplasmata</taxon>
        <taxon>Methanomassiliicoccales</taxon>
        <taxon>Methanomassiliicoccaceae</taxon>
        <taxon>Methanomassiliicoccus</taxon>
    </lineage>
</organism>
<dbReference type="EMBL" id="CP005934">
    <property type="protein sequence ID" value="AGN25707.1"/>
    <property type="molecule type" value="Genomic_DNA"/>
</dbReference>